<dbReference type="AlphaFoldDB" id="A0AAN6RK04"/>
<keyword evidence="3" id="KW-1185">Reference proteome</keyword>
<evidence type="ECO:0000313" key="2">
    <source>
        <dbReference type="EMBL" id="KAK3215318.1"/>
    </source>
</evidence>
<comment type="caution">
    <text evidence="2">The sequence shown here is derived from an EMBL/GenBank/DDBJ whole genome shotgun (WGS) entry which is preliminary data.</text>
</comment>
<organism evidence="2 3">
    <name type="scientific">Pseudopithomyces chartarum</name>
    <dbReference type="NCBI Taxonomy" id="1892770"/>
    <lineage>
        <taxon>Eukaryota</taxon>
        <taxon>Fungi</taxon>
        <taxon>Dikarya</taxon>
        <taxon>Ascomycota</taxon>
        <taxon>Pezizomycotina</taxon>
        <taxon>Dothideomycetes</taxon>
        <taxon>Pleosporomycetidae</taxon>
        <taxon>Pleosporales</taxon>
        <taxon>Massarineae</taxon>
        <taxon>Didymosphaeriaceae</taxon>
        <taxon>Pseudopithomyces</taxon>
    </lineage>
</organism>
<sequence length="510" mass="57820">MATFREHIVALLGDPSQNRPHFRTVGTTVYAHVVDLNGDAITSGQPLPTIHRSASGHLIIPNHPAHSCEKCRPRPELESSTALDILRLSLRGGTNAFFHSSEEIVKINDGPAKKPVVVEELSTWNMKMRDMNETRAQTMHGEESEEEEAHDTLLFQYYMPHISSSSIDFYTDASWIAFDLRESNEQEETEEMLINDIDLPFVQEDDFNYYPELSPRVHGPSSAVADESPVLGKGKEVKIMRQPETVTLAEEKGQRKFGVRRRMMKVVRRLENMLSNQNTPSLSGPGLPGEEYARLKGRYEVGRVYSEPQEIYDRQFSTETNITPLGGTASSRTEHNAAYMPSGNVGHDASRYAIRSQRELRKSQTATATRVALRYAFESSQQNSSMSDHQEMVTNPHMLNGSSFEHEEEQHPVPARYIEDFRQKWYEDDEDHDPGQLLADMTSNTPWRMHAPIQPMIGSAYYSQDTSSSDQGQNLMEKPSIEEGMPAQQRLGGQQPVGYLSWRYGKEKPR</sequence>
<proteinExistence type="predicted"/>
<accession>A0AAN6RK04</accession>
<dbReference type="Proteomes" id="UP001280581">
    <property type="component" value="Unassembled WGS sequence"/>
</dbReference>
<dbReference type="EMBL" id="WVTA01000003">
    <property type="protein sequence ID" value="KAK3215318.1"/>
    <property type="molecule type" value="Genomic_DNA"/>
</dbReference>
<feature type="region of interest" description="Disordered" evidence="1">
    <location>
        <begin position="461"/>
        <end position="510"/>
    </location>
</feature>
<evidence type="ECO:0000313" key="3">
    <source>
        <dbReference type="Proteomes" id="UP001280581"/>
    </source>
</evidence>
<name>A0AAN6RK04_9PLEO</name>
<reference evidence="2 3" key="1">
    <citation type="submission" date="2021-02" db="EMBL/GenBank/DDBJ databases">
        <title>Genome assembly of Pseudopithomyces chartarum.</title>
        <authorList>
            <person name="Jauregui R."/>
            <person name="Singh J."/>
            <person name="Voisey C."/>
        </authorList>
    </citation>
    <scope>NUCLEOTIDE SEQUENCE [LARGE SCALE GENOMIC DNA]</scope>
    <source>
        <strain evidence="2 3">AGR01</strain>
    </source>
</reference>
<protein>
    <submittedName>
        <fullName evidence="2">Uncharacterized protein</fullName>
    </submittedName>
</protein>
<evidence type="ECO:0000256" key="1">
    <source>
        <dbReference type="SAM" id="MobiDB-lite"/>
    </source>
</evidence>
<feature type="compositionally biased region" description="Polar residues" evidence="1">
    <location>
        <begin position="461"/>
        <end position="474"/>
    </location>
</feature>
<gene>
    <name evidence="2" type="ORF">GRF29_19g2914568</name>
</gene>